<keyword evidence="2" id="KW-1185">Reference proteome</keyword>
<evidence type="ECO:0000313" key="2">
    <source>
        <dbReference type="Proteomes" id="UP000315349"/>
    </source>
</evidence>
<dbReference type="KEGG" id="peh:Spb1_03310"/>
<sequence>MINLSIVSSISGILNPCSPLLPFDEDNDLHDVLYGQRFLTQAAFQERGLTMAGMELGFLQCLSC</sequence>
<protein>
    <submittedName>
        <fullName evidence="1">Uncharacterized protein</fullName>
    </submittedName>
</protein>
<dbReference type="Proteomes" id="UP000315349">
    <property type="component" value="Chromosome"/>
</dbReference>
<reference evidence="1 2" key="1">
    <citation type="submission" date="2019-02" db="EMBL/GenBank/DDBJ databases">
        <title>Deep-cultivation of Planctomycetes and their phenomic and genomic characterization uncovers novel biology.</title>
        <authorList>
            <person name="Wiegand S."/>
            <person name="Jogler M."/>
            <person name="Boedeker C."/>
            <person name="Pinto D."/>
            <person name="Vollmers J."/>
            <person name="Rivas-Marin E."/>
            <person name="Kohn T."/>
            <person name="Peeters S.H."/>
            <person name="Heuer A."/>
            <person name="Rast P."/>
            <person name="Oberbeckmann S."/>
            <person name="Bunk B."/>
            <person name="Jeske O."/>
            <person name="Meyerdierks A."/>
            <person name="Storesund J.E."/>
            <person name="Kallscheuer N."/>
            <person name="Luecker S."/>
            <person name="Lage O.M."/>
            <person name="Pohl T."/>
            <person name="Merkel B.J."/>
            <person name="Hornburger P."/>
            <person name="Mueller R.-W."/>
            <person name="Bruemmer F."/>
            <person name="Labrenz M."/>
            <person name="Spormann A.M."/>
            <person name="Op den Camp H."/>
            <person name="Overmann J."/>
            <person name="Amann R."/>
            <person name="Jetten M.S.M."/>
            <person name="Mascher T."/>
            <person name="Medema M.H."/>
            <person name="Devos D.P."/>
            <person name="Kaster A.-K."/>
            <person name="Ovreas L."/>
            <person name="Rohde M."/>
            <person name="Galperin M.Y."/>
            <person name="Jogler C."/>
        </authorList>
    </citation>
    <scope>NUCLEOTIDE SEQUENCE [LARGE SCALE GENOMIC DNA]</scope>
    <source>
        <strain evidence="1 2">Spb1</strain>
    </source>
</reference>
<dbReference type="AlphaFoldDB" id="A0A518GIQ8"/>
<evidence type="ECO:0000313" key="1">
    <source>
        <dbReference type="EMBL" id="QDV28468.1"/>
    </source>
</evidence>
<name>A0A518GIQ8_9PLAN</name>
<accession>A0A518GIQ8</accession>
<dbReference type="EMBL" id="CP036299">
    <property type="protein sequence ID" value="QDV28468.1"/>
    <property type="molecule type" value="Genomic_DNA"/>
</dbReference>
<gene>
    <name evidence="1" type="ORF">Spb1_03310</name>
</gene>
<organism evidence="1 2">
    <name type="scientific">Planctopirus ephydatiae</name>
    <dbReference type="NCBI Taxonomy" id="2528019"/>
    <lineage>
        <taxon>Bacteria</taxon>
        <taxon>Pseudomonadati</taxon>
        <taxon>Planctomycetota</taxon>
        <taxon>Planctomycetia</taxon>
        <taxon>Planctomycetales</taxon>
        <taxon>Planctomycetaceae</taxon>
        <taxon>Planctopirus</taxon>
    </lineage>
</organism>
<proteinExistence type="predicted"/>